<dbReference type="EMBL" id="LR796441">
    <property type="protein sequence ID" value="CAB4145052.1"/>
    <property type="molecule type" value="Genomic_DNA"/>
</dbReference>
<dbReference type="EMBL" id="LR796634">
    <property type="protein sequence ID" value="CAB4156278.1"/>
    <property type="molecule type" value="Genomic_DNA"/>
</dbReference>
<organism evidence="2">
    <name type="scientific">uncultured Caudovirales phage</name>
    <dbReference type="NCBI Taxonomy" id="2100421"/>
    <lineage>
        <taxon>Viruses</taxon>
        <taxon>Duplodnaviria</taxon>
        <taxon>Heunggongvirae</taxon>
        <taxon>Uroviricota</taxon>
        <taxon>Caudoviricetes</taxon>
        <taxon>Peduoviridae</taxon>
        <taxon>Maltschvirus</taxon>
        <taxon>Maltschvirus maltsch</taxon>
    </lineage>
</organism>
<evidence type="ECO:0000313" key="2">
    <source>
        <dbReference type="EMBL" id="CAB4156278.1"/>
    </source>
</evidence>
<proteinExistence type="predicted"/>
<protein>
    <submittedName>
        <fullName evidence="2">Uncharacterized protein</fullName>
    </submittedName>
</protein>
<name>A0A6J5NHC7_9CAUD</name>
<sequence>MFQFAQNEATASRRRIFFYAVDATDGYTAITASITSGAVLIVKNGTTPGTTPVSPTFTHISNGLWYYEMTTGHLDTQGVVTVTITGTNIRTAQLIGYVYAGDPMASIPTFPTNFSSLAITGGGAVTAGTVSDKTGYSLSGTQTFNVTGNITGNLSGSVGSVTGAVGSVTGAVGSVTGAVGSVTGAVGSVTGNVGGNVTGSVGTLTAAAVQNIWDDATTNNTVVGSVGKLIVDNLNATVSSRSTLTAANVWDALETSITTTSSIGLKLKTNLDAAISTRMATFTYTAPPTAATISTQVWTEPIPGTFAVGSAGAKLNSASSAGDPWNTAVPGSYAAGTAGFILGTNLNATISSRMATFTYTAPPTVAQIWQTDVSGFSTVGQAGTYLKNAMPTFTYTAPLNSGQTASAVWDALLASYTVNNSFGQRVLRSTTSQSACAVTGANHIAADVHELQPAVITAADFTAGAIDANALAASAATEIAVATWNTDISSSYVTPTAGYGVWQGLIEASLAKSFAEQMTFPAYQQSMADYLLGRNIAGGSDGGRTVKDAFRALRNKSEIVGSTLTVYAENDTTAAWTAAVSSSGSAVPVTGIDPV</sequence>
<reference evidence="2" key="1">
    <citation type="submission" date="2020-04" db="EMBL/GenBank/DDBJ databases">
        <authorList>
            <person name="Chiriac C."/>
            <person name="Salcher M."/>
            <person name="Ghai R."/>
            <person name="Kavagutti S V."/>
        </authorList>
    </citation>
    <scope>NUCLEOTIDE SEQUENCE</scope>
</reference>
<accession>A0A6J5NHC7</accession>
<evidence type="ECO:0000313" key="1">
    <source>
        <dbReference type="EMBL" id="CAB4145052.1"/>
    </source>
</evidence>
<gene>
    <name evidence="1" type="ORF">UFOVP467_64</name>
    <name evidence="2" type="ORF">UFOVP657_47</name>
</gene>